<organism evidence="3 4">
    <name type="scientific">Corynebacterium atypicum</name>
    <dbReference type="NCBI Taxonomy" id="191610"/>
    <lineage>
        <taxon>Bacteria</taxon>
        <taxon>Bacillati</taxon>
        <taxon>Actinomycetota</taxon>
        <taxon>Actinomycetes</taxon>
        <taxon>Mycobacteriales</taxon>
        <taxon>Corynebacteriaceae</taxon>
        <taxon>Corynebacterium</taxon>
    </lineage>
</organism>
<reference evidence="3 4" key="1">
    <citation type="submission" date="2014-07" db="EMBL/GenBank/DDBJ databases">
        <title>Complete genome sequence of Corynebacterium atypicum DSM 44849: identifiction of the mycolic acid biosynthesis genes.</title>
        <authorList>
            <person name="Tippelt A."/>
            <person name="Mollmann S."/>
            <person name="Albersmeier A."/>
            <person name="Jaenicke S."/>
            <person name="Ruckert C."/>
            <person name="Tauch A."/>
        </authorList>
    </citation>
    <scope>NUCLEOTIDE SEQUENCE [LARGE SCALE GENOMIC DNA]</scope>
    <source>
        <strain evidence="3 4">R2070</strain>
    </source>
</reference>
<keyword evidence="4" id="KW-1185">Reference proteome</keyword>
<feature type="transmembrane region" description="Helical" evidence="2">
    <location>
        <begin position="173"/>
        <end position="193"/>
    </location>
</feature>
<proteinExistence type="predicted"/>
<feature type="region of interest" description="Disordered" evidence="1">
    <location>
        <begin position="1"/>
        <end position="115"/>
    </location>
</feature>
<dbReference type="Proteomes" id="UP000028504">
    <property type="component" value="Chromosome"/>
</dbReference>
<evidence type="ECO:0000256" key="1">
    <source>
        <dbReference type="SAM" id="MobiDB-lite"/>
    </source>
</evidence>
<dbReference type="RefSeq" id="WP_038606190.1">
    <property type="nucleotide sequence ID" value="NZ_CP008944.1"/>
</dbReference>
<evidence type="ECO:0000313" key="3">
    <source>
        <dbReference type="EMBL" id="AIG64456.1"/>
    </source>
</evidence>
<dbReference type="Pfam" id="PF11241">
    <property type="entry name" value="DUF3043"/>
    <property type="match status" value="1"/>
</dbReference>
<evidence type="ECO:0000256" key="2">
    <source>
        <dbReference type="SAM" id="Phobius"/>
    </source>
</evidence>
<keyword evidence="2" id="KW-0812">Transmembrane</keyword>
<sequence length="241" mass="27341">MKFPWQKKDDAAEPESGSHAVRAEEASLEHTSPTAGGAERDRGYTPPKGRPTPKRRDQERARGVIRGESMAPTTPAQDREKRKKLKESMTKEEWKAHKAKEREQHRAAQREAQARMDAGDERYLLARDRGEERRFVRDWVDARRHINNFVMPAALVLLVIMLVSNAAPQLAQVTSLVAMAFIVVFFIEGIFIGRRANAAVRERFPGTNQTGFGLGMSAYSRATQPRRWRTPRPRVELGADI</sequence>
<protein>
    <submittedName>
        <fullName evidence="3">Membrane protein</fullName>
    </submittedName>
</protein>
<keyword evidence="2" id="KW-1133">Transmembrane helix</keyword>
<gene>
    <name evidence="3" type="ORF">CATYP_07495</name>
</gene>
<dbReference type="EMBL" id="CP008944">
    <property type="protein sequence ID" value="AIG64456.1"/>
    <property type="molecule type" value="Genomic_DNA"/>
</dbReference>
<dbReference type="InterPro" id="IPR021403">
    <property type="entry name" value="DUF3043"/>
</dbReference>
<name>A0ABM5QNP8_9CORY</name>
<feature type="compositionally biased region" description="Basic and acidic residues" evidence="1">
    <location>
        <begin position="1"/>
        <end position="11"/>
    </location>
</feature>
<feature type="compositionally biased region" description="Basic and acidic residues" evidence="1">
    <location>
        <begin position="86"/>
        <end position="115"/>
    </location>
</feature>
<evidence type="ECO:0000313" key="4">
    <source>
        <dbReference type="Proteomes" id="UP000028504"/>
    </source>
</evidence>
<feature type="transmembrane region" description="Helical" evidence="2">
    <location>
        <begin position="149"/>
        <end position="167"/>
    </location>
</feature>
<keyword evidence="2" id="KW-0472">Membrane</keyword>
<accession>A0ABM5QNP8</accession>